<evidence type="ECO:0000256" key="1">
    <source>
        <dbReference type="ARBA" id="ARBA00022723"/>
    </source>
</evidence>
<accession>A0A813M1H2</accession>
<dbReference type="InterPro" id="IPR007588">
    <property type="entry name" value="Znf_FLYWCH"/>
</dbReference>
<dbReference type="Proteomes" id="UP000663879">
    <property type="component" value="Unassembled WGS sequence"/>
</dbReference>
<sequence length="125" mass="14721">MANSTIKFEYIQSNHFKQQDECDQNKQKKVFEVLSDGFVYVKKKSNKDSNYWKCKHPKCKASLTINFNNEIVGFSQVSHSIVEKYDSIPEKDWHFPMNENQIKTLHFIKKVKQRCSNDELGPSEV</sequence>
<evidence type="ECO:0000256" key="3">
    <source>
        <dbReference type="ARBA" id="ARBA00022833"/>
    </source>
</evidence>
<keyword evidence="2" id="KW-0863">Zinc-finger</keyword>
<comment type="caution">
    <text evidence="5">The sequence shown here is derived from an EMBL/GenBank/DDBJ whole genome shotgun (WGS) entry which is preliminary data.</text>
</comment>
<evidence type="ECO:0000313" key="5">
    <source>
        <dbReference type="EMBL" id="CAF0705104.1"/>
    </source>
</evidence>
<organism evidence="5 6">
    <name type="scientific">Brachionus calyciflorus</name>
    <dbReference type="NCBI Taxonomy" id="104777"/>
    <lineage>
        <taxon>Eukaryota</taxon>
        <taxon>Metazoa</taxon>
        <taxon>Spiralia</taxon>
        <taxon>Gnathifera</taxon>
        <taxon>Rotifera</taxon>
        <taxon>Eurotatoria</taxon>
        <taxon>Monogononta</taxon>
        <taxon>Pseudotrocha</taxon>
        <taxon>Ploima</taxon>
        <taxon>Brachionidae</taxon>
        <taxon>Brachionus</taxon>
    </lineage>
</organism>
<dbReference type="AlphaFoldDB" id="A0A813M1H2"/>
<keyword evidence="3" id="KW-0862">Zinc</keyword>
<protein>
    <recommendedName>
        <fullName evidence="4">FLYWCH-type domain-containing protein</fullName>
    </recommendedName>
</protein>
<dbReference type="EMBL" id="CAJNOC010000010">
    <property type="protein sequence ID" value="CAF0705104.1"/>
    <property type="molecule type" value="Genomic_DNA"/>
</dbReference>
<evidence type="ECO:0000256" key="2">
    <source>
        <dbReference type="ARBA" id="ARBA00022771"/>
    </source>
</evidence>
<name>A0A813M1H2_9BILA</name>
<evidence type="ECO:0000313" key="6">
    <source>
        <dbReference type="Proteomes" id="UP000663879"/>
    </source>
</evidence>
<reference evidence="5" key="1">
    <citation type="submission" date="2021-02" db="EMBL/GenBank/DDBJ databases">
        <authorList>
            <person name="Nowell W R."/>
        </authorList>
    </citation>
    <scope>NUCLEOTIDE SEQUENCE</scope>
    <source>
        <strain evidence="5">Ploen Becks lab</strain>
    </source>
</reference>
<gene>
    <name evidence="5" type="ORF">OXX778_LOCUS218</name>
</gene>
<dbReference type="Gene3D" id="2.20.25.240">
    <property type="match status" value="1"/>
</dbReference>
<keyword evidence="1" id="KW-0479">Metal-binding</keyword>
<proteinExistence type="predicted"/>
<feature type="domain" description="FLYWCH-type" evidence="4">
    <location>
        <begin position="31"/>
        <end position="79"/>
    </location>
</feature>
<evidence type="ECO:0000259" key="4">
    <source>
        <dbReference type="Pfam" id="PF04500"/>
    </source>
</evidence>
<keyword evidence="6" id="KW-1185">Reference proteome</keyword>
<dbReference type="Pfam" id="PF04500">
    <property type="entry name" value="FLYWCH"/>
    <property type="match status" value="1"/>
</dbReference>
<dbReference type="GO" id="GO:0008270">
    <property type="term" value="F:zinc ion binding"/>
    <property type="evidence" value="ECO:0007669"/>
    <property type="project" value="UniProtKB-KW"/>
</dbReference>